<gene>
    <name evidence="2" type="ORF">LCGC14_1764750</name>
</gene>
<proteinExistence type="predicted"/>
<dbReference type="AlphaFoldDB" id="A0A0F9HMH8"/>
<feature type="region of interest" description="Disordered" evidence="1">
    <location>
        <begin position="1"/>
        <end position="29"/>
    </location>
</feature>
<evidence type="ECO:0000256" key="1">
    <source>
        <dbReference type="SAM" id="MobiDB-lite"/>
    </source>
</evidence>
<comment type="caution">
    <text evidence="2">The sequence shown here is derived from an EMBL/GenBank/DDBJ whole genome shotgun (WGS) entry which is preliminary data.</text>
</comment>
<name>A0A0F9HMH8_9ZZZZ</name>
<reference evidence="2" key="1">
    <citation type="journal article" date="2015" name="Nature">
        <title>Complex archaea that bridge the gap between prokaryotes and eukaryotes.</title>
        <authorList>
            <person name="Spang A."/>
            <person name="Saw J.H."/>
            <person name="Jorgensen S.L."/>
            <person name="Zaremba-Niedzwiedzka K."/>
            <person name="Martijn J."/>
            <person name="Lind A.E."/>
            <person name="van Eijk R."/>
            <person name="Schleper C."/>
            <person name="Guy L."/>
            <person name="Ettema T.J."/>
        </authorList>
    </citation>
    <scope>NUCLEOTIDE SEQUENCE</scope>
</reference>
<evidence type="ECO:0000313" key="2">
    <source>
        <dbReference type="EMBL" id="KKM04392.1"/>
    </source>
</evidence>
<sequence length="48" mass="5292">MPRAFNKAVKRGARVRTVTKGPNKGKLIALNGHPVLGEKRKKAGRKKK</sequence>
<accession>A0A0F9HMH8</accession>
<dbReference type="EMBL" id="LAZR01016464">
    <property type="protein sequence ID" value="KKM04392.1"/>
    <property type="molecule type" value="Genomic_DNA"/>
</dbReference>
<protein>
    <submittedName>
        <fullName evidence="2">Uncharacterized protein</fullName>
    </submittedName>
</protein>
<organism evidence="2">
    <name type="scientific">marine sediment metagenome</name>
    <dbReference type="NCBI Taxonomy" id="412755"/>
    <lineage>
        <taxon>unclassified sequences</taxon>
        <taxon>metagenomes</taxon>
        <taxon>ecological metagenomes</taxon>
    </lineage>
</organism>